<dbReference type="NCBIfam" id="NF033554">
    <property type="entry name" value="floc_PepA"/>
    <property type="match status" value="1"/>
</dbReference>
<evidence type="ECO:0000313" key="3">
    <source>
        <dbReference type="EMBL" id="MBD3586649.1"/>
    </source>
</evidence>
<dbReference type="Pfam" id="PF07589">
    <property type="entry name" value="PEP-CTERM"/>
    <property type="match status" value="1"/>
</dbReference>
<dbReference type="Proteomes" id="UP000624419">
    <property type="component" value="Unassembled WGS sequence"/>
</dbReference>
<feature type="chain" id="PRO_5046935134" evidence="1">
    <location>
        <begin position="25"/>
        <end position="249"/>
    </location>
</feature>
<feature type="domain" description="Ice-binding protein C-terminal" evidence="2">
    <location>
        <begin position="224"/>
        <end position="246"/>
    </location>
</feature>
<reference evidence="3 4" key="1">
    <citation type="submission" date="2020-04" db="EMBL/GenBank/DDBJ databases">
        <title>Salinimonas sp. HHU 13199.</title>
        <authorList>
            <person name="Cui X."/>
            <person name="Zhang D."/>
        </authorList>
    </citation>
    <scope>NUCLEOTIDE SEQUENCE [LARGE SCALE GENOMIC DNA]</scope>
    <source>
        <strain evidence="3 4">HHU 13199</strain>
    </source>
</reference>
<evidence type="ECO:0000313" key="4">
    <source>
        <dbReference type="Proteomes" id="UP000624419"/>
    </source>
</evidence>
<protein>
    <submittedName>
        <fullName evidence="3">Flocculation-associated PEP-CTERM protein PepA</fullName>
    </submittedName>
</protein>
<comment type="caution">
    <text evidence="3">The sequence shown here is derived from an EMBL/GenBank/DDBJ whole genome shotgun (WGS) entry which is preliminary data.</text>
</comment>
<evidence type="ECO:0000256" key="1">
    <source>
        <dbReference type="SAM" id="SignalP"/>
    </source>
</evidence>
<keyword evidence="4" id="KW-1185">Reference proteome</keyword>
<gene>
    <name evidence="3" type="primary">pepA</name>
    <name evidence="3" type="ORF">HHX48_12950</name>
</gene>
<keyword evidence="1" id="KW-0732">Signal</keyword>
<dbReference type="RefSeq" id="WP_191025769.1">
    <property type="nucleotide sequence ID" value="NZ_JABBXD010000007.1"/>
</dbReference>
<dbReference type="NCBIfam" id="TIGR02595">
    <property type="entry name" value="PEP_CTERM"/>
    <property type="match status" value="1"/>
</dbReference>
<feature type="signal peptide" evidence="1">
    <location>
        <begin position="1"/>
        <end position="24"/>
    </location>
</feature>
<organism evidence="3 4">
    <name type="scientific">Salinimonas profundi</name>
    <dbReference type="NCBI Taxonomy" id="2729140"/>
    <lineage>
        <taxon>Bacteria</taxon>
        <taxon>Pseudomonadati</taxon>
        <taxon>Pseudomonadota</taxon>
        <taxon>Gammaproteobacteria</taxon>
        <taxon>Alteromonadales</taxon>
        <taxon>Alteromonadaceae</taxon>
        <taxon>Alteromonas/Salinimonas group</taxon>
        <taxon>Salinimonas</taxon>
    </lineage>
</organism>
<sequence>MKIKNLVKTLALTAGIAASFSGQAAYLDFKIDETPYGGEVITADKINGGYKEIISFDAEGNFTATAFASLNQLFANEGGDDLLSGSQIGSNYSLYATFSAQGGLADPTEDGAFGALSADQGSFQLYIDPNRDTRALEGDFSRINTSDDLLLGGSESIGRNIVNFFSFGGLFDFMFYDFELNENGQNFFVSPMPFFTFVNVDGDVDRFTFEGTQRVTGDVSAIFVPEPSTLAVLGLGLLGLGASSRRKAK</sequence>
<name>A0ABR8LKD5_9ALTE</name>
<accession>A0ABR8LKD5</accession>
<dbReference type="InterPro" id="IPR013424">
    <property type="entry name" value="Ice-binding_C"/>
</dbReference>
<dbReference type="EMBL" id="JABBXD010000007">
    <property type="protein sequence ID" value="MBD3586649.1"/>
    <property type="molecule type" value="Genomic_DNA"/>
</dbReference>
<evidence type="ECO:0000259" key="2">
    <source>
        <dbReference type="Pfam" id="PF07589"/>
    </source>
</evidence>
<proteinExistence type="predicted"/>